<keyword evidence="3" id="KW-1185">Reference proteome</keyword>
<accession>A0A8G0L3Q2</accession>
<evidence type="ECO:0000313" key="2">
    <source>
        <dbReference type="EMBL" id="QYS93579.1"/>
    </source>
</evidence>
<dbReference type="AlphaFoldDB" id="A0A8G0L3Q2"/>
<name>A0A8G0L3Q2_9HYPO</name>
<feature type="region of interest" description="Disordered" evidence="1">
    <location>
        <begin position="48"/>
        <end position="80"/>
    </location>
</feature>
<organism evidence="2 3">
    <name type="scientific">Trichoderma simmonsii</name>
    <dbReference type="NCBI Taxonomy" id="1491479"/>
    <lineage>
        <taxon>Eukaryota</taxon>
        <taxon>Fungi</taxon>
        <taxon>Dikarya</taxon>
        <taxon>Ascomycota</taxon>
        <taxon>Pezizomycotina</taxon>
        <taxon>Sordariomycetes</taxon>
        <taxon>Hypocreomycetidae</taxon>
        <taxon>Hypocreales</taxon>
        <taxon>Hypocreaceae</taxon>
        <taxon>Trichoderma</taxon>
    </lineage>
</organism>
<proteinExistence type="predicted"/>
<protein>
    <submittedName>
        <fullName evidence="2">Uncharacterized protein</fullName>
    </submittedName>
</protein>
<evidence type="ECO:0000256" key="1">
    <source>
        <dbReference type="SAM" id="MobiDB-lite"/>
    </source>
</evidence>
<gene>
    <name evidence="2" type="ORF">H0G86_000950</name>
</gene>
<dbReference type="EMBL" id="CP075864">
    <property type="protein sequence ID" value="QYS93579.1"/>
    <property type="molecule type" value="Genomic_DNA"/>
</dbReference>
<evidence type="ECO:0000313" key="3">
    <source>
        <dbReference type="Proteomes" id="UP000826661"/>
    </source>
</evidence>
<dbReference type="Proteomes" id="UP000826661">
    <property type="component" value="Chromosome I"/>
</dbReference>
<sequence>MAASAPCICVCLDAAAGAGVIAASQARGQHGRVGVGQVQSQVPMSLQFSSSSSSAIRRGPARVRPGSGQDQESQLAGDNGTCEGRQASAVEDVCLTLGLSGGWLMLPQRMLACLKLLDTLIRLLPHVCLHHVQSAVSCLQPVSRGGCESA</sequence>
<reference evidence="2 3" key="1">
    <citation type="journal article" date="2021" name="BMC Genomics">
        <title>Telomere-to-telomere genome assembly of asparaginase-producing Trichoderma simmonsii.</title>
        <authorList>
            <person name="Chung D."/>
            <person name="Kwon Y.M."/>
            <person name="Yang Y."/>
        </authorList>
    </citation>
    <scope>NUCLEOTIDE SEQUENCE [LARGE SCALE GENOMIC DNA]</scope>
    <source>
        <strain evidence="2 3">GH-Sj1</strain>
    </source>
</reference>